<dbReference type="InterPro" id="IPR009622">
    <property type="entry name" value="NDUFAF4"/>
</dbReference>
<proteinExistence type="evidence at transcript level"/>
<evidence type="ECO:0000256" key="3">
    <source>
        <dbReference type="ARBA" id="ARBA00021777"/>
    </source>
</evidence>
<reference evidence="5" key="4">
    <citation type="submission" date="2000-08" db="EMBL/GenBank/DDBJ databases">
        <authorList>
            <person name="Adachi J."/>
            <person name="Aizawa K."/>
            <person name="Akahira S."/>
            <person name="Akimura T."/>
            <person name="Arai A."/>
            <person name="Aono H."/>
            <person name="Arakawa T."/>
            <person name="Bono H."/>
            <person name="Carninci P."/>
            <person name="Fukuda S."/>
            <person name="Fukunishi Y."/>
            <person name="Furuno M."/>
            <person name="Hanagaki T."/>
            <person name="Hara A."/>
            <person name="Hayatsu N."/>
            <person name="Hiramoto K."/>
            <person name="Hiraoka T."/>
            <person name="Hori F."/>
            <person name="Imotani K."/>
            <person name="Ishii Y."/>
            <person name="Itoh M."/>
            <person name="Izawa M."/>
            <person name="Kasukawa T."/>
            <person name="Kato H."/>
            <person name="Kawai J."/>
            <person name="Kojima Y."/>
            <person name="Konno H."/>
            <person name="Kouda M."/>
            <person name="Koya S."/>
            <person name="Kurihara C."/>
            <person name="Matsuyama T."/>
            <person name="Miyazaki A."/>
            <person name="Nishi K."/>
            <person name="Nomura K."/>
            <person name="Numazaki R."/>
            <person name="Ohno M."/>
            <person name="Okazaki Y."/>
            <person name="Okido T."/>
            <person name="Owa C."/>
            <person name="Saito H."/>
            <person name="Saito R."/>
            <person name="Sakai C."/>
            <person name="Sakai K."/>
            <person name="Sano H."/>
            <person name="Sasaki D."/>
            <person name="Shibata K."/>
            <person name="Shibata Y."/>
            <person name="Shinagawa A."/>
            <person name="Shiraki T."/>
            <person name="Sogabe Y."/>
            <person name="Suzuki H."/>
            <person name="Tagami M."/>
            <person name="Tagawa A."/>
            <person name="Takahashi F."/>
            <person name="Tanaka T."/>
            <person name="Tejima Y."/>
            <person name="Toya T."/>
            <person name="Yamamura T."/>
            <person name="Yasunishi A."/>
            <person name="Yoshida K."/>
            <person name="Yoshino M."/>
            <person name="Muramatsu M."/>
            <person name="Hayashizaki Y."/>
        </authorList>
    </citation>
    <scope>NUCLEOTIDE SEQUENCE</scope>
    <source>
        <strain evidence="5">C57BL/6J</strain>
        <tissue evidence="5">Small intestine</tissue>
    </source>
</reference>
<accession>Q9CTZ6</accession>
<reference evidence="5" key="6">
    <citation type="journal article" date="2002" name="Nature">
        <title>Analysis of the mouse transcriptome based on functional annotation of 60,770 full-length cDNAs.</title>
        <authorList>
            <consortium name="The FANTOM Consortium and the RIKEN Genome Exploration Research Group Phase I and II Team"/>
        </authorList>
    </citation>
    <scope>NUCLEOTIDE SEQUENCE</scope>
    <source>
        <strain evidence="5">C57BL/6J</strain>
        <tissue evidence="5">Small intestine</tissue>
    </source>
</reference>
<protein>
    <recommendedName>
        <fullName evidence="3">NADH dehydrogenase [ubiquinone] 1 alpha subcomplex assembly factor 4</fullName>
    </recommendedName>
</protein>
<sequence>MGARVTRALRNFNVEKRAEREISKRKPSMAPKHPSTRDLLQEHRSRERSPSQASGDIEVVPARAPGGGGWKESRSPRQPALSPGVCAGCTQTLVQVFAPRCPDDFFFNIVHVYEFRDFFP</sequence>
<reference evidence="5" key="1">
    <citation type="journal article" date="1999" name="Methods Enzymol.">
        <title>High-efficiency full-length cDNA cloning.</title>
        <authorList>
            <person name="Carninci P."/>
            <person name="Hayashizaki Y."/>
        </authorList>
    </citation>
    <scope>NUCLEOTIDE SEQUENCE</scope>
    <source>
        <strain evidence="5">C57BL/6J</strain>
        <tissue evidence="5">Small intestine</tissue>
    </source>
</reference>
<reference evidence="5" key="8">
    <citation type="journal article" date="2005" name="Science">
        <title>Antisense Transcription in the Mammalian Transcriptome.</title>
        <authorList>
            <consortium name="RIKEN Genome Exploration Research Group and Genome Science Group (Genome Network Project Core Group) and the FANTOM Consortium"/>
        </authorList>
    </citation>
    <scope>NUCLEOTIDE SEQUENCE</scope>
    <source>
        <strain evidence="5">C57BL/6J</strain>
        <tissue evidence="5">Small intestine</tissue>
    </source>
</reference>
<dbReference type="PANTHER" id="PTHR13338:SF4">
    <property type="entry name" value="NADH DEHYDROGENASE [UBIQUINONE] 1 ALPHA SUBCOMPLEX ASSEMBLY FACTOR 4"/>
    <property type="match status" value="1"/>
</dbReference>
<evidence type="ECO:0000313" key="5">
    <source>
        <dbReference type="EMBL" id="BAB31522.1"/>
    </source>
</evidence>
<comment type="subunit">
    <text evidence="2">Binds calmodulin. Interacts with NDUFAF3.</text>
</comment>
<feature type="compositionally biased region" description="Basic and acidic residues" evidence="4">
    <location>
        <begin position="13"/>
        <end position="24"/>
    </location>
</feature>
<dbReference type="AGR" id="MGI:1915743"/>
<dbReference type="GO" id="GO:0005739">
    <property type="term" value="C:mitochondrion"/>
    <property type="evidence" value="ECO:0007669"/>
    <property type="project" value="GOC"/>
</dbReference>
<organism evidence="5">
    <name type="scientific">Mus musculus</name>
    <name type="common">Mouse</name>
    <dbReference type="NCBI Taxonomy" id="10090"/>
    <lineage>
        <taxon>Eukaryota</taxon>
        <taxon>Metazoa</taxon>
        <taxon>Chordata</taxon>
        <taxon>Craniata</taxon>
        <taxon>Vertebrata</taxon>
        <taxon>Euteleostomi</taxon>
        <taxon>Mammalia</taxon>
        <taxon>Eutheria</taxon>
        <taxon>Euarchontoglires</taxon>
        <taxon>Glires</taxon>
        <taxon>Rodentia</taxon>
        <taxon>Myomorpha</taxon>
        <taxon>Muroidea</taxon>
        <taxon>Muridae</taxon>
        <taxon>Murinae</taxon>
        <taxon>Mus</taxon>
        <taxon>Mus</taxon>
    </lineage>
</organism>
<evidence type="ECO:0000256" key="2">
    <source>
        <dbReference type="ARBA" id="ARBA00011265"/>
    </source>
</evidence>
<comment type="similarity">
    <text evidence="1">Belongs to the NDUFAF4 family.</text>
</comment>
<dbReference type="GO" id="GO:0032981">
    <property type="term" value="P:mitochondrial respiratory chain complex I assembly"/>
    <property type="evidence" value="ECO:0007669"/>
    <property type="project" value="InterPro"/>
</dbReference>
<dbReference type="Pfam" id="PF06784">
    <property type="entry name" value="UPF0240"/>
    <property type="match status" value="1"/>
</dbReference>
<evidence type="ECO:0000313" key="6">
    <source>
        <dbReference type="MGI" id="MGI:1915743"/>
    </source>
</evidence>
<evidence type="ECO:0000256" key="1">
    <source>
        <dbReference type="ARBA" id="ARBA00010698"/>
    </source>
</evidence>
<reference evidence="5" key="3">
    <citation type="journal article" date="2000" name="Genome Res.">
        <title>RIKEN integrated sequence analysis (RISA) system--384-format sequencing pipeline with 384 multicapillary sequencer.</title>
        <authorList>
            <person name="Shibata K."/>
            <person name="Itoh M."/>
            <person name="Aizawa K."/>
            <person name="Nagaoka S."/>
            <person name="Sasaki N."/>
            <person name="Carninci P."/>
            <person name="Konno H."/>
            <person name="Akiyama J."/>
            <person name="Nishi K."/>
            <person name="Kitsunai T."/>
            <person name="Tashiro H."/>
            <person name="Itoh M."/>
            <person name="Sumi N."/>
            <person name="Ishii Y."/>
            <person name="Nakamura S."/>
            <person name="Hazama M."/>
            <person name="Nishine T."/>
            <person name="Harada A."/>
            <person name="Yamamoto R."/>
            <person name="Matsumoto H."/>
            <person name="Sakaguchi S."/>
            <person name="Ikegami T."/>
            <person name="Kashiwagi K."/>
            <person name="Fujiwake S."/>
            <person name="Inoue K."/>
            <person name="Togawa Y."/>
            <person name="Izawa M."/>
            <person name="Ohara E."/>
            <person name="Watahiki M."/>
            <person name="Yoneda Y."/>
            <person name="Ishikawa T."/>
            <person name="Ozawa K."/>
            <person name="Tanaka T."/>
            <person name="Matsuura S."/>
            <person name="Kawai J."/>
            <person name="Okazaki Y."/>
            <person name="Muramatsu M."/>
            <person name="Inoue Y."/>
            <person name="Kira A."/>
            <person name="Hayashizaki Y."/>
        </authorList>
    </citation>
    <scope>NUCLEOTIDE SEQUENCE</scope>
    <source>
        <strain evidence="5">C57BL/6J</strain>
        <tissue evidence="5">Small intestine</tissue>
    </source>
</reference>
<reference evidence="5" key="2">
    <citation type="journal article" date="2000" name="Genome Res.">
        <title>Normalization and subtraction of cap-trapper-selected cDNAs to prepare full-length cDNA libraries for rapid discovery of new genes.</title>
        <authorList>
            <person name="Carninci P."/>
            <person name="Shibata Y."/>
            <person name="Hayatsu N."/>
            <person name="Sugahara Y."/>
            <person name="Shibata K."/>
            <person name="Itoh M."/>
            <person name="Konno H."/>
            <person name="Okazaki Y."/>
            <person name="Muramatsu M."/>
            <person name="Hayashizaki Y."/>
        </authorList>
    </citation>
    <scope>NUCLEOTIDE SEQUENCE</scope>
    <source>
        <strain evidence="5">C57BL/6J</strain>
        <tissue evidence="5">Small intestine</tissue>
    </source>
</reference>
<reference evidence="5" key="7">
    <citation type="journal article" date="2005" name="Science">
        <title>The Transcriptional Landscape of the Mammalian Genome.</title>
        <authorList>
            <consortium name="The FANTOM Consortium"/>
            <consortium name="Riken Genome Exploration Research Group and Genome Science Group (Genome Network Project Core Group)"/>
        </authorList>
    </citation>
    <scope>NUCLEOTIDE SEQUENCE</scope>
    <source>
        <strain evidence="5">C57BL/6J</strain>
        <tissue evidence="5">Small intestine</tissue>
    </source>
</reference>
<dbReference type="PANTHER" id="PTHR13338">
    <property type="entry name" value="UPF0240 PROTEIN"/>
    <property type="match status" value="1"/>
</dbReference>
<evidence type="ECO:0000256" key="4">
    <source>
        <dbReference type="SAM" id="MobiDB-lite"/>
    </source>
</evidence>
<reference evidence="5" key="5">
    <citation type="journal article" date="2001" name="Nature">
        <title>Functional annotation of a full-length mouse cDNA collection.</title>
        <authorList>
            <consortium name="The RIKEN Genome Exploration Research Group Phase II Team and the FANTOM Consortium"/>
        </authorList>
    </citation>
    <scope>NUCLEOTIDE SEQUENCE</scope>
    <source>
        <strain evidence="5">C57BL/6J</strain>
        <tissue evidence="5">Small intestine</tissue>
    </source>
</reference>
<feature type="non-terminal residue" evidence="5">
    <location>
        <position position="120"/>
    </location>
</feature>
<feature type="compositionally biased region" description="Basic and acidic residues" evidence="4">
    <location>
        <begin position="35"/>
        <end position="49"/>
    </location>
</feature>
<dbReference type="EMBL" id="AK019042">
    <property type="protein sequence ID" value="BAB31522.1"/>
    <property type="molecule type" value="mRNA"/>
</dbReference>
<feature type="region of interest" description="Disordered" evidence="4">
    <location>
        <begin position="1"/>
        <end position="82"/>
    </location>
</feature>
<name>Q9CTZ6_MOUSE</name>
<gene>
    <name evidence="6" type="primary">Ndufaf4</name>
</gene>
<dbReference type="PeptideAtlas" id="Q9CTZ6"/>
<dbReference type="MGI" id="MGI:1915743">
    <property type="gene designation" value="Ndufaf4"/>
</dbReference>
<dbReference type="AlphaFoldDB" id="Q9CTZ6"/>